<dbReference type="SUPFAM" id="SSF53335">
    <property type="entry name" value="S-adenosyl-L-methionine-dependent methyltransferases"/>
    <property type="match status" value="1"/>
</dbReference>
<gene>
    <name evidence="1" type="ORF">ACFSC0_14100</name>
</gene>
<evidence type="ECO:0000313" key="1">
    <source>
        <dbReference type="EMBL" id="MFD1784535.1"/>
    </source>
</evidence>
<dbReference type="Proteomes" id="UP001597237">
    <property type="component" value="Unassembled WGS sequence"/>
</dbReference>
<keyword evidence="1" id="KW-0808">Transferase</keyword>
<dbReference type="InterPro" id="IPR029063">
    <property type="entry name" value="SAM-dependent_MTases_sf"/>
</dbReference>
<dbReference type="EMBL" id="JBHUEY010000001">
    <property type="protein sequence ID" value="MFD1784535.1"/>
    <property type="molecule type" value="Genomic_DNA"/>
</dbReference>
<comment type="caution">
    <text evidence="1">The sequence shown here is derived from an EMBL/GenBank/DDBJ whole genome shotgun (WGS) entry which is preliminary data.</text>
</comment>
<dbReference type="Gene3D" id="3.40.50.150">
    <property type="entry name" value="Vaccinia Virus protein VP39"/>
    <property type="match status" value="1"/>
</dbReference>
<dbReference type="GO" id="GO:0008168">
    <property type="term" value="F:methyltransferase activity"/>
    <property type="evidence" value="ECO:0007669"/>
    <property type="project" value="UniProtKB-KW"/>
</dbReference>
<name>A0ABW4N797_9CAUL</name>
<protein>
    <submittedName>
        <fullName evidence="1">Class I SAM-dependent methyltransferase</fullName>
    </submittedName>
</protein>
<dbReference type="GO" id="GO:0032259">
    <property type="term" value="P:methylation"/>
    <property type="evidence" value="ECO:0007669"/>
    <property type="project" value="UniProtKB-KW"/>
</dbReference>
<accession>A0ABW4N797</accession>
<keyword evidence="2" id="KW-1185">Reference proteome</keyword>
<sequence length="587" mass="65198">MPEDARLLARARRAARDVLTRPEKLRVLGPDPELWAAELRAHIERSSPERAAEAKLRNVLDSAIREALARALPEITALALTEGVLRVEAVAAEERIIAAAHAAVAERLADPLPLPGAQPDVFPRGSYLLDKSVDEVAQHLASLEEGPALAASGLLRAHAAQALADARATRKRLVDRYLPEIYATEQAEQQLLWVLENKQPYFGDVQERITAGSVRGDYALPEPQWTDPQHQALADYMRMASPDRHRVSTAEGTLQINVPHIAAAGARMKAAMIGAGVAPEFAERESQKRMREALVGARLEPQSFREFFNALGTLYSTPIYDLYLERFGFEALAERRFYNLGCGSFSHPAWTGVDYPSEHYSKSQYHIAWDAESGEPIDAPSGRAGAVFSSHTIEHLQDKGALNYFSEAYRLLAPGGVLRITCPEFEYYYEGFVSCDAARYSFPIRPGFSSLAEAVSASFLVETASQMSPLFEPAWRGTAAMAAVNAEGAQLPTPVERTELESLVRAEGRDRAMLEVTRRVSLDVHRHMLGGHVNFWPYQRIVEFGRKAGFRHIYRSAYGQSRCPILRDTRYFDSTASNISIYVEMVK</sequence>
<reference evidence="2" key="1">
    <citation type="journal article" date="2019" name="Int. J. Syst. Evol. Microbiol.">
        <title>The Global Catalogue of Microorganisms (GCM) 10K type strain sequencing project: providing services to taxonomists for standard genome sequencing and annotation.</title>
        <authorList>
            <consortium name="The Broad Institute Genomics Platform"/>
            <consortium name="The Broad Institute Genome Sequencing Center for Infectious Disease"/>
            <person name="Wu L."/>
            <person name="Ma J."/>
        </authorList>
    </citation>
    <scope>NUCLEOTIDE SEQUENCE [LARGE SCALE GENOMIC DNA]</scope>
    <source>
        <strain evidence="2">DFY28</strain>
    </source>
</reference>
<organism evidence="1 2">
    <name type="scientific">Phenylobacterium terrae</name>
    <dbReference type="NCBI Taxonomy" id="2665495"/>
    <lineage>
        <taxon>Bacteria</taxon>
        <taxon>Pseudomonadati</taxon>
        <taxon>Pseudomonadota</taxon>
        <taxon>Alphaproteobacteria</taxon>
        <taxon>Caulobacterales</taxon>
        <taxon>Caulobacteraceae</taxon>
        <taxon>Phenylobacterium</taxon>
    </lineage>
</organism>
<proteinExistence type="predicted"/>
<evidence type="ECO:0000313" key="2">
    <source>
        <dbReference type="Proteomes" id="UP001597237"/>
    </source>
</evidence>
<dbReference type="RefSeq" id="WP_377283518.1">
    <property type="nucleotide sequence ID" value="NZ_JBHRSI010000009.1"/>
</dbReference>
<keyword evidence="1" id="KW-0489">Methyltransferase</keyword>